<keyword evidence="2 6" id="KW-0812">Transmembrane</keyword>
<feature type="transmembrane region" description="Helical" evidence="6">
    <location>
        <begin position="6"/>
        <end position="31"/>
    </location>
</feature>
<gene>
    <name evidence="8" type="ORF">CHYS00102_LOCUS29887</name>
</gene>
<dbReference type="InterPro" id="IPR004342">
    <property type="entry name" value="EXS_C"/>
</dbReference>
<accession>A0A7S1C0L3</accession>
<organism evidence="8">
    <name type="scientific">Corethron hystrix</name>
    <dbReference type="NCBI Taxonomy" id="216773"/>
    <lineage>
        <taxon>Eukaryota</taxon>
        <taxon>Sar</taxon>
        <taxon>Stramenopiles</taxon>
        <taxon>Ochrophyta</taxon>
        <taxon>Bacillariophyta</taxon>
        <taxon>Coscinodiscophyceae</taxon>
        <taxon>Corethrophycidae</taxon>
        <taxon>Corethrales</taxon>
        <taxon>Corethraceae</taxon>
        <taxon>Corethron</taxon>
    </lineage>
</organism>
<feature type="domain" description="EXS" evidence="7">
    <location>
        <begin position="99"/>
        <end position="317"/>
    </location>
</feature>
<evidence type="ECO:0000313" key="8">
    <source>
        <dbReference type="EMBL" id="CAD8902668.1"/>
    </source>
</evidence>
<dbReference type="PANTHER" id="PTHR10783:SF46">
    <property type="entry name" value="PROTEIN ERD1 HOMOLOG 2"/>
    <property type="match status" value="1"/>
</dbReference>
<evidence type="ECO:0000256" key="5">
    <source>
        <dbReference type="SAM" id="MobiDB-lite"/>
    </source>
</evidence>
<dbReference type="PROSITE" id="PS51380">
    <property type="entry name" value="EXS"/>
    <property type="match status" value="1"/>
</dbReference>
<feature type="region of interest" description="Disordered" evidence="5">
    <location>
        <begin position="296"/>
        <end position="317"/>
    </location>
</feature>
<dbReference type="EMBL" id="HBFR01040870">
    <property type="protein sequence ID" value="CAD8902668.1"/>
    <property type="molecule type" value="Transcribed_RNA"/>
</dbReference>
<keyword evidence="3 6" id="KW-1133">Transmembrane helix</keyword>
<evidence type="ECO:0000256" key="4">
    <source>
        <dbReference type="ARBA" id="ARBA00023136"/>
    </source>
</evidence>
<evidence type="ECO:0000256" key="1">
    <source>
        <dbReference type="ARBA" id="ARBA00004141"/>
    </source>
</evidence>
<sequence>MAVEYVWMHVLDGSSLGAILLFYGAAASFVIQNEDVRHCLSVVSRRAAVLLWPRCRSAAPVHVAFVDVFFADAMCSLSKVFFDWGMIWTIAYYHPNPVPQSYGSVVFPSLGASLPYIIRARQCILCWAEGKMNNDPNRYLHLLNCLKYSTSLFPLCISAYQKTMGGTVDDQYRVERILVIFLAINAGYSFAWDVVMDWGMAQNPSCSCKGNASGEHISTIESFLRPRLRFGVYASFSILILDGILRGSWMLRFYENALFSSVDVYVFTTQFLEVFRRGIWNLLRVDWEMVKQIQKRKGKEKDMPNPKPLDPGDSDTVPLVLI</sequence>
<dbReference type="GO" id="GO:0016020">
    <property type="term" value="C:membrane"/>
    <property type="evidence" value="ECO:0007669"/>
    <property type="project" value="UniProtKB-SubCell"/>
</dbReference>
<protein>
    <recommendedName>
        <fullName evidence="7">EXS domain-containing protein</fullName>
    </recommendedName>
</protein>
<reference evidence="8" key="1">
    <citation type="submission" date="2021-01" db="EMBL/GenBank/DDBJ databases">
        <authorList>
            <person name="Corre E."/>
            <person name="Pelletier E."/>
            <person name="Niang G."/>
            <person name="Scheremetjew M."/>
            <person name="Finn R."/>
            <person name="Kale V."/>
            <person name="Holt S."/>
            <person name="Cochrane G."/>
            <person name="Meng A."/>
            <person name="Brown T."/>
            <person name="Cohen L."/>
        </authorList>
    </citation>
    <scope>NUCLEOTIDE SEQUENCE</scope>
    <source>
        <strain evidence="8">308</strain>
    </source>
</reference>
<name>A0A7S1C0L3_9STRA</name>
<dbReference type="PANTHER" id="PTHR10783">
    <property type="entry name" value="XENOTROPIC AND POLYTROPIC RETROVIRUS RECEPTOR 1-RELATED"/>
    <property type="match status" value="1"/>
</dbReference>
<dbReference type="Pfam" id="PF03124">
    <property type="entry name" value="EXS"/>
    <property type="match status" value="1"/>
</dbReference>
<evidence type="ECO:0000256" key="2">
    <source>
        <dbReference type="ARBA" id="ARBA00022692"/>
    </source>
</evidence>
<dbReference type="GO" id="GO:0005737">
    <property type="term" value="C:cytoplasm"/>
    <property type="evidence" value="ECO:0007669"/>
    <property type="project" value="TreeGrafter"/>
</dbReference>
<proteinExistence type="predicted"/>
<keyword evidence="4 6" id="KW-0472">Membrane</keyword>
<feature type="transmembrane region" description="Helical" evidence="6">
    <location>
        <begin position="230"/>
        <end position="251"/>
    </location>
</feature>
<evidence type="ECO:0000256" key="3">
    <source>
        <dbReference type="ARBA" id="ARBA00022989"/>
    </source>
</evidence>
<dbReference type="AlphaFoldDB" id="A0A7S1C0L3"/>
<comment type="subcellular location">
    <subcellularLocation>
        <location evidence="1">Membrane</location>
        <topology evidence="1">Multi-pass membrane protein</topology>
    </subcellularLocation>
</comment>
<evidence type="ECO:0000259" key="7">
    <source>
        <dbReference type="PROSITE" id="PS51380"/>
    </source>
</evidence>
<evidence type="ECO:0000256" key="6">
    <source>
        <dbReference type="SAM" id="Phobius"/>
    </source>
</evidence>